<name>A0ACD3AFC6_9AGAR</name>
<reference evidence="1 2" key="1">
    <citation type="journal article" date="2019" name="Nat. Ecol. Evol.">
        <title>Megaphylogeny resolves global patterns of mushroom evolution.</title>
        <authorList>
            <person name="Varga T."/>
            <person name="Krizsan K."/>
            <person name="Foldi C."/>
            <person name="Dima B."/>
            <person name="Sanchez-Garcia M."/>
            <person name="Sanchez-Ramirez S."/>
            <person name="Szollosi G.J."/>
            <person name="Szarkandi J.G."/>
            <person name="Papp V."/>
            <person name="Albert L."/>
            <person name="Andreopoulos W."/>
            <person name="Angelini C."/>
            <person name="Antonin V."/>
            <person name="Barry K.W."/>
            <person name="Bougher N.L."/>
            <person name="Buchanan P."/>
            <person name="Buyck B."/>
            <person name="Bense V."/>
            <person name="Catcheside P."/>
            <person name="Chovatia M."/>
            <person name="Cooper J."/>
            <person name="Damon W."/>
            <person name="Desjardin D."/>
            <person name="Finy P."/>
            <person name="Geml J."/>
            <person name="Haridas S."/>
            <person name="Hughes K."/>
            <person name="Justo A."/>
            <person name="Karasinski D."/>
            <person name="Kautmanova I."/>
            <person name="Kiss B."/>
            <person name="Kocsube S."/>
            <person name="Kotiranta H."/>
            <person name="LaButti K.M."/>
            <person name="Lechner B.E."/>
            <person name="Liimatainen K."/>
            <person name="Lipzen A."/>
            <person name="Lukacs Z."/>
            <person name="Mihaltcheva S."/>
            <person name="Morgado L.N."/>
            <person name="Niskanen T."/>
            <person name="Noordeloos M.E."/>
            <person name="Ohm R.A."/>
            <person name="Ortiz-Santana B."/>
            <person name="Ovrebo C."/>
            <person name="Racz N."/>
            <person name="Riley R."/>
            <person name="Savchenko A."/>
            <person name="Shiryaev A."/>
            <person name="Soop K."/>
            <person name="Spirin V."/>
            <person name="Szebenyi C."/>
            <person name="Tomsovsky M."/>
            <person name="Tulloss R.E."/>
            <person name="Uehling J."/>
            <person name="Grigoriev I.V."/>
            <person name="Vagvolgyi C."/>
            <person name="Papp T."/>
            <person name="Martin F.M."/>
            <person name="Miettinen O."/>
            <person name="Hibbett D.S."/>
            <person name="Nagy L.G."/>
        </authorList>
    </citation>
    <scope>NUCLEOTIDE SEQUENCE [LARGE SCALE GENOMIC DNA]</scope>
    <source>
        <strain evidence="1 2">NL-1719</strain>
    </source>
</reference>
<gene>
    <name evidence="1" type="ORF">BDN72DRAFT_722199</name>
</gene>
<sequence>DGANRSCPPLCHPGTRQVIQSSLAVWPDDPNAGSVRYISGWMGTGKTTVAQTMANIWARQRLVPTYFFLAPSQEWFQTSTKLF</sequence>
<evidence type="ECO:0000313" key="1">
    <source>
        <dbReference type="EMBL" id="TFK64598.1"/>
    </source>
</evidence>
<feature type="non-terminal residue" evidence="1">
    <location>
        <position position="1"/>
    </location>
</feature>
<proteinExistence type="predicted"/>
<keyword evidence="2" id="KW-1185">Reference proteome</keyword>
<organism evidence="1 2">
    <name type="scientific">Pluteus cervinus</name>
    <dbReference type="NCBI Taxonomy" id="181527"/>
    <lineage>
        <taxon>Eukaryota</taxon>
        <taxon>Fungi</taxon>
        <taxon>Dikarya</taxon>
        <taxon>Basidiomycota</taxon>
        <taxon>Agaricomycotina</taxon>
        <taxon>Agaricomycetes</taxon>
        <taxon>Agaricomycetidae</taxon>
        <taxon>Agaricales</taxon>
        <taxon>Pluteineae</taxon>
        <taxon>Pluteaceae</taxon>
        <taxon>Pluteus</taxon>
    </lineage>
</organism>
<evidence type="ECO:0000313" key="2">
    <source>
        <dbReference type="Proteomes" id="UP000308600"/>
    </source>
</evidence>
<accession>A0ACD3AFC6</accession>
<feature type="non-terminal residue" evidence="1">
    <location>
        <position position="83"/>
    </location>
</feature>
<dbReference type="EMBL" id="ML208468">
    <property type="protein sequence ID" value="TFK64598.1"/>
    <property type="molecule type" value="Genomic_DNA"/>
</dbReference>
<dbReference type="Proteomes" id="UP000308600">
    <property type="component" value="Unassembled WGS sequence"/>
</dbReference>
<protein>
    <submittedName>
        <fullName evidence="1">Uncharacterized protein</fullName>
    </submittedName>
</protein>